<dbReference type="eggNOG" id="KOG3582">
    <property type="taxonomic scope" value="Eukaryota"/>
</dbReference>
<dbReference type="InterPro" id="IPR011598">
    <property type="entry name" value="bHLH_dom"/>
</dbReference>
<organism evidence="8 9">
    <name type="scientific">Sphaeroforma arctica JP610</name>
    <dbReference type="NCBI Taxonomy" id="667725"/>
    <lineage>
        <taxon>Eukaryota</taxon>
        <taxon>Ichthyosporea</taxon>
        <taxon>Ichthyophonida</taxon>
        <taxon>Sphaeroforma</taxon>
    </lineage>
</organism>
<dbReference type="RefSeq" id="XP_014155375.1">
    <property type="nucleotide sequence ID" value="XM_014299900.1"/>
</dbReference>
<evidence type="ECO:0000256" key="2">
    <source>
        <dbReference type="ARBA" id="ARBA00023015"/>
    </source>
</evidence>
<sequence>MQDPVIVPESSTASNHFNAIDPSAFYMNYSNPYGAMSQYMGVQPNIPMPPQQAQMLAQMTMMVQQQHLQQQQQHQLQQQHLLQQQTDAYNQIKSKPSLTPTQLVHKEKPYAPESPSSSTSASASQASDFASMLNDTSLLPFTFDDFVTDPCLSPKSFSSAGNFHVHAQSLGAATANANHMYYGLGSMAIPTPPMDASIHGSPGSMQGPESPESQSTGQLTNNPDQESVPKTSPRGSIANKPIDIVPVNKPVGAEKRNLHLAAEQKRRNQIRNGFQDLQNMIPVKGQAGASGKFSKATVLHKAVDYISYLMREKTGIMTEIDKVRKEVQHLREIITEYQEMVKSGAGSEELDAKLASMQTKTRQMQSQDGAKYRDSDSRDNFEQNARNYDTENIKFYVFCCVIDALFESFNEIVSLENAEDFSLSLMSWFEQYCTPDTLRTTFVDSMQTIVSRLFSEEQTKTLRRVSGAITACKEVMVTALDNSSVPYAKKLGRTIDYVGSICSLDTLESNSVLRVSPANASI</sequence>
<dbReference type="GO" id="GO:0000981">
    <property type="term" value="F:DNA-binding transcription factor activity, RNA polymerase II-specific"/>
    <property type="evidence" value="ECO:0007669"/>
    <property type="project" value="TreeGrafter"/>
</dbReference>
<feature type="compositionally biased region" description="Polar residues" evidence="6">
    <location>
        <begin position="211"/>
        <end position="234"/>
    </location>
</feature>
<dbReference type="OrthoDB" id="5778525at2759"/>
<dbReference type="InterPro" id="IPR036638">
    <property type="entry name" value="HLH_DNA-bd_sf"/>
</dbReference>
<comment type="subcellular location">
    <subcellularLocation>
        <location evidence="1">Nucleus</location>
    </subcellularLocation>
</comment>
<dbReference type="STRING" id="667725.A0A0L0FZS5"/>
<dbReference type="GO" id="GO:0046983">
    <property type="term" value="F:protein dimerization activity"/>
    <property type="evidence" value="ECO:0007669"/>
    <property type="project" value="InterPro"/>
</dbReference>
<keyword evidence="4" id="KW-0804">Transcription</keyword>
<evidence type="ECO:0000313" key="9">
    <source>
        <dbReference type="Proteomes" id="UP000054560"/>
    </source>
</evidence>
<feature type="region of interest" description="Disordered" evidence="6">
    <location>
        <begin position="95"/>
        <end position="123"/>
    </location>
</feature>
<dbReference type="PANTHER" id="PTHR15741">
    <property type="entry name" value="BASIC HELIX-LOOP-HELIX ZIP TRANSCRIPTION FACTOR"/>
    <property type="match status" value="1"/>
</dbReference>
<dbReference type="PROSITE" id="PS50888">
    <property type="entry name" value="BHLH"/>
    <property type="match status" value="1"/>
</dbReference>
<protein>
    <recommendedName>
        <fullName evidence="7">BHLH domain-containing protein</fullName>
    </recommendedName>
</protein>
<feature type="region of interest" description="Disordered" evidence="6">
    <location>
        <begin position="193"/>
        <end position="242"/>
    </location>
</feature>
<evidence type="ECO:0000256" key="4">
    <source>
        <dbReference type="ARBA" id="ARBA00023163"/>
    </source>
</evidence>
<dbReference type="InterPro" id="IPR052207">
    <property type="entry name" value="Max-like/E-box_TFs"/>
</dbReference>
<feature type="region of interest" description="Disordered" evidence="6">
    <location>
        <begin position="358"/>
        <end position="379"/>
    </location>
</feature>
<evidence type="ECO:0000256" key="3">
    <source>
        <dbReference type="ARBA" id="ARBA00023125"/>
    </source>
</evidence>
<feature type="domain" description="BHLH" evidence="7">
    <location>
        <begin position="254"/>
        <end position="309"/>
    </location>
</feature>
<dbReference type="Proteomes" id="UP000054560">
    <property type="component" value="Unassembled WGS sequence"/>
</dbReference>
<evidence type="ECO:0000256" key="1">
    <source>
        <dbReference type="ARBA" id="ARBA00004123"/>
    </source>
</evidence>
<keyword evidence="9" id="KW-1185">Reference proteome</keyword>
<dbReference type="SUPFAM" id="SSF47459">
    <property type="entry name" value="HLH, helix-loop-helix DNA-binding domain"/>
    <property type="match status" value="1"/>
</dbReference>
<dbReference type="Gene3D" id="4.10.280.10">
    <property type="entry name" value="Helix-loop-helix DNA-binding domain"/>
    <property type="match status" value="1"/>
</dbReference>
<dbReference type="GeneID" id="25906706"/>
<dbReference type="EMBL" id="KQ242029">
    <property type="protein sequence ID" value="KNC81473.1"/>
    <property type="molecule type" value="Genomic_DNA"/>
</dbReference>
<dbReference type="SMART" id="SM00353">
    <property type="entry name" value="HLH"/>
    <property type="match status" value="1"/>
</dbReference>
<dbReference type="GO" id="GO:0005634">
    <property type="term" value="C:nucleus"/>
    <property type="evidence" value="ECO:0007669"/>
    <property type="project" value="UniProtKB-SubCell"/>
</dbReference>
<keyword evidence="3" id="KW-0238">DNA-binding</keyword>
<reference evidence="8 9" key="1">
    <citation type="submission" date="2011-02" db="EMBL/GenBank/DDBJ databases">
        <title>The Genome Sequence of Sphaeroforma arctica JP610.</title>
        <authorList>
            <consortium name="The Broad Institute Genome Sequencing Platform"/>
            <person name="Russ C."/>
            <person name="Cuomo C."/>
            <person name="Young S.K."/>
            <person name="Zeng Q."/>
            <person name="Gargeya S."/>
            <person name="Alvarado L."/>
            <person name="Berlin A."/>
            <person name="Chapman S.B."/>
            <person name="Chen Z."/>
            <person name="Freedman E."/>
            <person name="Gellesch M."/>
            <person name="Goldberg J."/>
            <person name="Griggs A."/>
            <person name="Gujja S."/>
            <person name="Heilman E."/>
            <person name="Heiman D."/>
            <person name="Howarth C."/>
            <person name="Mehta T."/>
            <person name="Neiman D."/>
            <person name="Pearson M."/>
            <person name="Roberts A."/>
            <person name="Saif S."/>
            <person name="Shea T."/>
            <person name="Shenoy N."/>
            <person name="Sisk P."/>
            <person name="Stolte C."/>
            <person name="Sykes S."/>
            <person name="White J."/>
            <person name="Yandava C."/>
            <person name="Burger G."/>
            <person name="Gray M.W."/>
            <person name="Holland P.W.H."/>
            <person name="King N."/>
            <person name="Lang F.B.F."/>
            <person name="Roger A.J."/>
            <person name="Ruiz-Trillo I."/>
            <person name="Haas B."/>
            <person name="Nusbaum C."/>
            <person name="Birren B."/>
        </authorList>
    </citation>
    <scope>NUCLEOTIDE SEQUENCE [LARGE SCALE GENOMIC DNA]</scope>
    <source>
        <strain evidence="8 9">JP610</strain>
    </source>
</reference>
<feature type="compositionally biased region" description="Low complexity" evidence="6">
    <location>
        <begin position="114"/>
        <end position="123"/>
    </location>
</feature>
<feature type="compositionally biased region" description="Basic and acidic residues" evidence="6">
    <location>
        <begin position="370"/>
        <end position="379"/>
    </location>
</feature>
<dbReference type="PANTHER" id="PTHR15741:SF27">
    <property type="entry name" value="TRANSCRIPTION FACTOR AP-4"/>
    <property type="match status" value="1"/>
</dbReference>
<evidence type="ECO:0000259" key="7">
    <source>
        <dbReference type="PROSITE" id="PS50888"/>
    </source>
</evidence>
<feature type="compositionally biased region" description="Polar residues" evidence="6">
    <location>
        <begin position="358"/>
        <end position="368"/>
    </location>
</feature>
<dbReference type="Pfam" id="PF00010">
    <property type="entry name" value="HLH"/>
    <property type="match status" value="1"/>
</dbReference>
<proteinExistence type="predicted"/>
<keyword evidence="5" id="KW-0539">Nucleus</keyword>
<dbReference type="AlphaFoldDB" id="A0A0L0FZS5"/>
<evidence type="ECO:0000256" key="6">
    <source>
        <dbReference type="SAM" id="MobiDB-lite"/>
    </source>
</evidence>
<name>A0A0L0FZS5_9EUKA</name>
<evidence type="ECO:0000256" key="5">
    <source>
        <dbReference type="ARBA" id="ARBA00023242"/>
    </source>
</evidence>
<accession>A0A0L0FZS5</accession>
<dbReference type="GO" id="GO:0000978">
    <property type="term" value="F:RNA polymerase II cis-regulatory region sequence-specific DNA binding"/>
    <property type="evidence" value="ECO:0007669"/>
    <property type="project" value="TreeGrafter"/>
</dbReference>
<evidence type="ECO:0000313" key="8">
    <source>
        <dbReference type="EMBL" id="KNC81473.1"/>
    </source>
</evidence>
<gene>
    <name evidence="8" type="ORF">SARC_06202</name>
</gene>
<keyword evidence="2" id="KW-0805">Transcription regulation</keyword>